<dbReference type="OrthoDB" id="7777654at2759"/>
<dbReference type="InterPro" id="IPR008150">
    <property type="entry name" value="Phytoene_DH_bac_CS"/>
</dbReference>
<dbReference type="NCBIfam" id="TIGR02734">
    <property type="entry name" value="crtI_fam"/>
    <property type="match status" value="1"/>
</dbReference>
<sequence length="536" mass="59851">MAPTAIVVGAGTGGIATAARLAKQGFQVTVVEKNGFIGGRCSLIRDNGYRFDQGPSLLLMPEIFHEAFTDLGTSLEAEGVELLKSEPNYRIWFADNDKLDLSTDIARLKPQIERYEGRDGFNQFLAFMQESRRHYELSLIHVLRRNFPSLFSMLRLGFMQSVFTMHPFESIYTRASRYFHSEKIRRVFTFASMYLGMNPYEAPGTYSLLQYTEFADGIWYPTGGFQKVLECLANVGQRFGVHYRLNSPVSSIILSEDNRTATGVILSSGERLHADVVIVNADLVYAYNNLLPSSKEARRLQARPASCSSVSFFWSFDRVIPELQPHNIFLADEYQESFDSIFKDHQLPDEPSFYVNVPSRIDPTAAPEGKDAVVVLVPTGHITNDSNSDDYEILVAKARETAFNIIETRTGASGLRESLVHEYVETPFSWKDKFNLDRGAILGLSHSFFNVLSFRPKSKHPNIDGLYFVGASTHPGTGVPVCLAGGKLVSEQVIADWMRRDTKGASIWTILSLLVAVASLVPLWAFLSVGSLTDSI</sequence>
<dbReference type="Proteomes" id="UP000184383">
    <property type="component" value="Unassembled WGS sequence"/>
</dbReference>
<gene>
    <name evidence="11" type="ORF">ASPWEDRAFT_176365</name>
</gene>
<keyword evidence="9" id="KW-1133">Transmembrane helix</keyword>
<keyword evidence="5 8" id="KW-0125">Carotenoid biosynthesis</keyword>
<evidence type="ECO:0000256" key="7">
    <source>
        <dbReference type="ARBA" id="ARBA00034551"/>
    </source>
</evidence>
<proteinExistence type="inferred from homology"/>
<dbReference type="GO" id="GO:0016117">
    <property type="term" value="P:carotenoid biosynthetic process"/>
    <property type="evidence" value="ECO:0007669"/>
    <property type="project" value="UniProtKB-KW"/>
</dbReference>
<dbReference type="GO" id="GO:0016166">
    <property type="term" value="F:phytoene dehydrogenase activity"/>
    <property type="evidence" value="ECO:0007669"/>
    <property type="project" value="UniProtKB-ARBA"/>
</dbReference>
<dbReference type="STRING" id="1073089.A0A1L9R8S1"/>
<dbReference type="VEuPathDB" id="FungiDB:ASPWEDRAFT_176365"/>
<evidence type="ECO:0000256" key="5">
    <source>
        <dbReference type="ARBA" id="ARBA00022746"/>
    </source>
</evidence>
<dbReference type="PANTHER" id="PTHR43734">
    <property type="entry name" value="PHYTOENE DESATURASE"/>
    <property type="match status" value="1"/>
</dbReference>
<dbReference type="GeneID" id="63747341"/>
<evidence type="ECO:0000256" key="9">
    <source>
        <dbReference type="SAM" id="Phobius"/>
    </source>
</evidence>
<reference evidence="12" key="1">
    <citation type="journal article" date="2017" name="Genome Biol.">
        <title>Comparative genomics reveals high biological diversity and specific adaptations in the industrially and medically important fungal genus Aspergillus.</title>
        <authorList>
            <person name="de Vries R.P."/>
            <person name="Riley R."/>
            <person name="Wiebenga A."/>
            <person name="Aguilar-Osorio G."/>
            <person name="Amillis S."/>
            <person name="Uchima C.A."/>
            <person name="Anderluh G."/>
            <person name="Asadollahi M."/>
            <person name="Askin M."/>
            <person name="Barry K."/>
            <person name="Battaglia E."/>
            <person name="Bayram O."/>
            <person name="Benocci T."/>
            <person name="Braus-Stromeyer S.A."/>
            <person name="Caldana C."/>
            <person name="Canovas D."/>
            <person name="Cerqueira G.C."/>
            <person name="Chen F."/>
            <person name="Chen W."/>
            <person name="Choi C."/>
            <person name="Clum A."/>
            <person name="Dos Santos R.A."/>
            <person name="Damasio A.R."/>
            <person name="Diallinas G."/>
            <person name="Emri T."/>
            <person name="Fekete E."/>
            <person name="Flipphi M."/>
            <person name="Freyberg S."/>
            <person name="Gallo A."/>
            <person name="Gournas C."/>
            <person name="Habgood R."/>
            <person name="Hainaut M."/>
            <person name="Harispe M.L."/>
            <person name="Henrissat B."/>
            <person name="Hilden K.S."/>
            <person name="Hope R."/>
            <person name="Hossain A."/>
            <person name="Karabika E."/>
            <person name="Karaffa L."/>
            <person name="Karanyi Z."/>
            <person name="Krasevec N."/>
            <person name="Kuo A."/>
            <person name="Kusch H."/>
            <person name="LaButti K."/>
            <person name="Lagendijk E.L."/>
            <person name="Lapidus A."/>
            <person name="Levasseur A."/>
            <person name="Lindquist E."/>
            <person name="Lipzen A."/>
            <person name="Logrieco A.F."/>
            <person name="MacCabe A."/>
            <person name="Maekelae M.R."/>
            <person name="Malavazi I."/>
            <person name="Melin P."/>
            <person name="Meyer V."/>
            <person name="Mielnichuk N."/>
            <person name="Miskei M."/>
            <person name="Molnar A.P."/>
            <person name="Mule G."/>
            <person name="Ngan C.Y."/>
            <person name="Orejas M."/>
            <person name="Orosz E."/>
            <person name="Ouedraogo J.P."/>
            <person name="Overkamp K.M."/>
            <person name="Park H.-S."/>
            <person name="Perrone G."/>
            <person name="Piumi F."/>
            <person name="Punt P.J."/>
            <person name="Ram A.F."/>
            <person name="Ramon A."/>
            <person name="Rauscher S."/>
            <person name="Record E."/>
            <person name="Riano-Pachon D.M."/>
            <person name="Robert V."/>
            <person name="Roehrig J."/>
            <person name="Ruller R."/>
            <person name="Salamov A."/>
            <person name="Salih N.S."/>
            <person name="Samson R.A."/>
            <person name="Sandor E."/>
            <person name="Sanguinetti M."/>
            <person name="Schuetze T."/>
            <person name="Sepcic K."/>
            <person name="Shelest E."/>
            <person name="Sherlock G."/>
            <person name="Sophianopoulou V."/>
            <person name="Squina F.M."/>
            <person name="Sun H."/>
            <person name="Susca A."/>
            <person name="Todd R.B."/>
            <person name="Tsang A."/>
            <person name="Unkles S.E."/>
            <person name="van de Wiele N."/>
            <person name="van Rossen-Uffink D."/>
            <person name="Oliveira J.V."/>
            <person name="Vesth T.C."/>
            <person name="Visser J."/>
            <person name="Yu J.-H."/>
            <person name="Zhou M."/>
            <person name="Andersen M.R."/>
            <person name="Archer D.B."/>
            <person name="Baker S.E."/>
            <person name="Benoit I."/>
            <person name="Brakhage A.A."/>
            <person name="Braus G.H."/>
            <person name="Fischer R."/>
            <person name="Frisvad J.C."/>
            <person name="Goldman G.H."/>
            <person name="Houbraken J."/>
            <person name="Oakley B."/>
            <person name="Pocsi I."/>
            <person name="Scazzocchio C."/>
            <person name="Seiboth B."/>
            <person name="vanKuyk P.A."/>
            <person name="Wortman J."/>
            <person name="Dyer P.S."/>
            <person name="Grigoriev I.V."/>
        </authorList>
    </citation>
    <scope>NUCLEOTIDE SEQUENCE [LARGE SCALE GENOMIC DNA]</scope>
    <source>
        <strain evidence="12">DTO 134E9</strain>
    </source>
</reference>
<dbReference type="InterPro" id="IPR014105">
    <property type="entry name" value="Carotenoid/retinoid_OxRdtase"/>
</dbReference>
<dbReference type="EMBL" id="KV878216">
    <property type="protein sequence ID" value="OJJ31278.1"/>
    <property type="molecule type" value="Genomic_DNA"/>
</dbReference>
<evidence type="ECO:0000256" key="3">
    <source>
        <dbReference type="ARBA" id="ARBA00006046"/>
    </source>
</evidence>
<evidence type="ECO:0000313" key="11">
    <source>
        <dbReference type="EMBL" id="OJJ31278.1"/>
    </source>
</evidence>
<comment type="pathway">
    <text evidence="2 8">Carotenoid biosynthesis.</text>
</comment>
<accession>A0A1L9R8S1</accession>
<dbReference type="Pfam" id="PF01593">
    <property type="entry name" value="Amino_oxidase"/>
    <property type="match status" value="1"/>
</dbReference>
<evidence type="ECO:0000256" key="8">
    <source>
        <dbReference type="RuleBase" id="RU362075"/>
    </source>
</evidence>
<dbReference type="AlphaFoldDB" id="A0A1L9R8S1"/>
<keyword evidence="9" id="KW-0812">Transmembrane</keyword>
<evidence type="ECO:0000256" key="2">
    <source>
        <dbReference type="ARBA" id="ARBA00004829"/>
    </source>
</evidence>
<dbReference type="SUPFAM" id="SSF51905">
    <property type="entry name" value="FAD/NAD(P)-binding domain"/>
    <property type="match status" value="1"/>
</dbReference>
<evidence type="ECO:0000256" key="6">
    <source>
        <dbReference type="ARBA" id="ARBA00023002"/>
    </source>
</evidence>
<evidence type="ECO:0000313" key="12">
    <source>
        <dbReference type="Proteomes" id="UP000184383"/>
    </source>
</evidence>
<protein>
    <recommendedName>
        <fullName evidence="4">Phytoene desaturase</fullName>
    </recommendedName>
    <alternativeName>
        <fullName evidence="7">Phytoene desaturase (3,4-didehydrolycopene-forming)</fullName>
    </alternativeName>
</protein>
<organism evidence="11 12">
    <name type="scientific">Aspergillus wentii DTO 134E9</name>
    <dbReference type="NCBI Taxonomy" id="1073089"/>
    <lineage>
        <taxon>Eukaryota</taxon>
        <taxon>Fungi</taxon>
        <taxon>Dikarya</taxon>
        <taxon>Ascomycota</taxon>
        <taxon>Pezizomycotina</taxon>
        <taxon>Eurotiomycetes</taxon>
        <taxon>Eurotiomycetidae</taxon>
        <taxon>Eurotiales</taxon>
        <taxon>Aspergillaceae</taxon>
        <taxon>Aspergillus</taxon>
        <taxon>Aspergillus subgen. Cremei</taxon>
    </lineage>
</organism>
<dbReference type="PRINTS" id="PR00419">
    <property type="entry name" value="ADXRDTASE"/>
</dbReference>
<dbReference type="InterPro" id="IPR036188">
    <property type="entry name" value="FAD/NAD-bd_sf"/>
</dbReference>
<feature type="domain" description="Amine oxidase" evidence="10">
    <location>
        <begin position="14"/>
        <end position="494"/>
    </location>
</feature>
<keyword evidence="12" id="KW-1185">Reference proteome</keyword>
<dbReference type="RefSeq" id="XP_040684955.1">
    <property type="nucleotide sequence ID" value="XM_040831493.1"/>
</dbReference>
<dbReference type="PROSITE" id="PS00982">
    <property type="entry name" value="PHYTOENE_DH"/>
    <property type="match status" value="1"/>
</dbReference>
<keyword evidence="6 8" id="KW-0560">Oxidoreductase</keyword>
<dbReference type="InterPro" id="IPR002937">
    <property type="entry name" value="Amino_oxidase"/>
</dbReference>
<evidence type="ECO:0000256" key="1">
    <source>
        <dbReference type="ARBA" id="ARBA00001911"/>
    </source>
</evidence>
<dbReference type="PANTHER" id="PTHR43734:SF1">
    <property type="entry name" value="PHYTOENE DESATURASE"/>
    <property type="match status" value="1"/>
</dbReference>
<feature type="transmembrane region" description="Helical" evidence="9">
    <location>
        <begin position="507"/>
        <end position="527"/>
    </location>
</feature>
<evidence type="ECO:0000256" key="4">
    <source>
        <dbReference type="ARBA" id="ARBA00013293"/>
    </source>
</evidence>
<dbReference type="FunFam" id="3.50.50.60:FF:000171">
    <property type="entry name" value="zeta-carotene-forming phytoene desaturase"/>
    <property type="match status" value="1"/>
</dbReference>
<comment type="similarity">
    <text evidence="3 8">Belongs to the carotenoid/retinoid oxidoreductase family.</text>
</comment>
<comment type="cofactor">
    <cofactor evidence="1">
        <name>NAD(+)</name>
        <dbReference type="ChEBI" id="CHEBI:57540"/>
    </cofactor>
</comment>
<dbReference type="Gene3D" id="3.50.50.60">
    <property type="entry name" value="FAD/NAD(P)-binding domain"/>
    <property type="match status" value="2"/>
</dbReference>
<keyword evidence="9" id="KW-0472">Membrane</keyword>
<name>A0A1L9R8S1_ASPWE</name>
<evidence type="ECO:0000259" key="10">
    <source>
        <dbReference type="Pfam" id="PF01593"/>
    </source>
</evidence>